<dbReference type="CDD" id="cd08547">
    <property type="entry name" value="Type_II_cohesin"/>
    <property type="match status" value="1"/>
</dbReference>
<dbReference type="RefSeq" id="WP_204700694.1">
    <property type="nucleotide sequence ID" value="NZ_JAFBDQ010000003.1"/>
</dbReference>
<gene>
    <name evidence="3" type="ORF">JOC47_000820</name>
</gene>
<dbReference type="Pfam" id="PF00963">
    <property type="entry name" value="Cohesin"/>
    <property type="match status" value="1"/>
</dbReference>
<feature type="chain" id="PRO_5039393882" description="Cohesin domain-containing protein" evidence="1">
    <location>
        <begin position="25"/>
        <end position="663"/>
    </location>
</feature>
<evidence type="ECO:0000259" key="2">
    <source>
        <dbReference type="Pfam" id="PF00963"/>
    </source>
</evidence>
<protein>
    <recommendedName>
        <fullName evidence="2">Cohesin domain-containing protein</fullName>
    </recommendedName>
</protein>
<evidence type="ECO:0000313" key="3">
    <source>
        <dbReference type="EMBL" id="MBM7555986.1"/>
    </source>
</evidence>
<dbReference type="InterPro" id="IPR008965">
    <property type="entry name" value="CBM2/CBM3_carb-bd_dom_sf"/>
</dbReference>
<feature type="signal peptide" evidence="1">
    <location>
        <begin position="1"/>
        <end position="24"/>
    </location>
</feature>
<dbReference type="EMBL" id="JAFBDQ010000003">
    <property type="protein sequence ID" value="MBM7555986.1"/>
    <property type="molecule type" value="Genomic_DNA"/>
</dbReference>
<dbReference type="Gene3D" id="2.60.40.680">
    <property type="match status" value="1"/>
</dbReference>
<evidence type="ECO:0000313" key="4">
    <source>
        <dbReference type="Proteomes" id="UP000774000"/>
    </source>
</evidence>
<organism evidence="3 4">
    <name type="scientific">Halanaerobacter jeridensis</name>
    <dbReference type="NCBI Taxonomy" id="706427"/>
    <lineage>
        <taxon>Bacteria</taxon>
        <taxon>Bacillati</taxon>
        <taxon>Bacillota</taxon>
        <taxon>Clostridia</taxon>
        <taxon>Halanaerobiales</taxon>
        <taxon>Halobacteroidaceae</taxon>
        <taxon>Halanaerobacter</taxon>
    </lineage>
</organism>
<reference evidence="3" key="1">
    <citation type="submission" date="2021-01" db="EMBL/GenBank/DDBJ databases">
        <title>Genomic Encyclopedia of Type Strains, Phase IV (KMG-IV): sequencing the most valuable type-strain genomes for metagenomic binning, comparative biology and taxonomic classification.</title>
        <authorList>
            <person name="Goeker M."/>
        </authorList>
    </citation>
    <scope>NUCLEOTIDE SEQUENCE</scope>
    <source>
        <strain evidence="3">DSM 23230</strain>
    </source>
</reference>
<sequence>MTNRVKIITLLSLLLIIFSSIGFAKVDDEGNLEIKNDYISIFVNQNEHNQGRFAIDVTGGAPMREGDDGKPLIYGHPNPWTSYTTIRIDGENYVFGGKTKKRAGKNAKYGTLVQEPQIEDGRIVTKYKYGKILVTQILSFVKSTTTALPDTAQIRYRITNQGESSKEVGARVMIDTMLGENDGAPFRIKNKAITADKVYSSDEMPSFWQAFDTLSNPKVTAQGTIKGPGLTQADKVYFADWGSLADDAWKFEFNPGQEFMRKGEFELDSAMALFWQPQKLSPGETKDYVTNYGLGGITVVPGLLSLGVTSPAEIVMDRPDKKAQIVAYVQNTAEIEAEDVKIELKLPEQLKLESEKRIKNLGHMKPGATAQVMWEISPKNVNPKQLDYQVEVTAENTDDNQVTRGLRVVGPPNLGIDIKGPTRIKKENNHLSQEQFDIYGVITNVGNSTAYGVNSTIVLPPGLEIAKGEKVNKFLGQLKPGETIKVPWLVDTIGIIDGDLPYYVEVNSDNTARKSEKSSVVLPKLTPKLKIEFNKKDFEVGDYVTANIKLENITDFYQINFSLKYDQYVLEAIYISRGKLFVDNKELLSFNRPDLEQGGLIKNLSASLDAPQEVKSDIIAQIHFKVLAKGNSNLEFENLNVFDSKQHHINLKREIENINFKEE</sequence>
<dbReference type="GO" id="GO:0000272">
    <property type="term" value="P:polysaccharide catabolic process"/>
    <property type="evidence" value="ECO:0007669"/>
    <property type="project" value="InterPro"/>
</dbReference>
<accession>A0A938XTF6</accession>
<feature type="domain" description="Cohesin" evidence="2">
    <location>
        <begin position="531"/>
        <end position="648"/>
    </location>
</feature>
<proteinExistence type="predicted"/>
<comment type="caution">
    <text evidence="3">The sequence shown here is derived from an EMBL/GenBank/DDBJ whole genome shotgun (WGS) entry which is preliminary data.</text>
</comment>
<keyword evidence="4" id="KW-1185">Reference proteome</keyword>
<evidence type="ECO:0000256" key="1">
    <source>
        <dbReference type="SAM" id="SignalP"/>
    </source>
</evidence>
<dbReference type="AlphaFoldDB" id="A0A938XTF6"/>
<dbReference type="Proteomes" id="UP000774000">
    <property type="component" value="Unassembled WGS sequence"/>
</dbReference>
<dbReference type="SUPFAM" id="SSF49384">
    <property type="entry name" value="Carbohydrate-binding domain"/>
    <property type="match status" value="1"/>
</dbReference>
<name>A0A938XTF6_9FIRM</name>
<dbReference type="InterPro" id="IPR002102">
    <property type="entry name" value="Cohesin_dom"/>
</dbReference>
<dbReference type="GO" id="GO:0030246">
    <property type="term" value="F:carbohydrate binding"/>
    <property type="evidence" value="ECO:0007669"/>
    <property type="project" value="InterPro"/>
</dbReference>
<keyword evidence="1" id="KW-0732">Signal</keyword>